<sequence length="102" mass="11189">MSNQQIKIGLVALALSTIMVFAATLPAVNALTPSSVYDRFSQKTDRFPGGQHICGESLCSPDSWAKMKQTLHVAQRDPSKCNELRGWMYCGEPTITPKTSTK</sequence>
<evidence type="ECO:0000313" key="2">
    <source>
        <dbReference type="Proteomes" id="UP000196239"/>
    </source>
</evidence>
<organism evidence="1 2">
    <name type="scientific">Nitrosotalea devaniterrae</name>
    <dbReference type="NCBI Taxonomy" id="1078905"/>
    <lineage>
        <taxon>Archaea</taxon>
        <taxon>Nitrososphaerota</taxon>
        <taxon>Nitrososphaeria</taxon>
        <taxon>Nitrosotaleales</taxon>
        <taxon>Nitrosotaleaceae</taxon>
        <taxon>Nitrosotalea</taxon>
    </lineage>
</organism>
<keyword evidence="2" id="KW-1185">Reference proteome</keyword>
<accession>A0A128A1S8</accession>
<dbReference type="KEGG" id="ndv:NDEV_0548"/>
<proteinExistence type="predicted"/>
<dbReference type="EMBL" id="LN890280">
    <property type="protein sequence ID" value="CUR51313.1"/>
    <property type="molecule type" value="Genomic_DNA"/>
</dbReference>
<evidence type="ECO:0000313" key="1">
    <source>
        <dbReference type="EMBL" id="CUR51313.1"/>
    </source>
</evidence>
<name>A0A128A1S8_9ARCH</name>
<protein>
    <submittedName>
        <fullName evidence="1">Uncharacterized protein</fullName>
    </submittedName>
</protein>
<dbReference type="AlphaFoldDB" id="A0A128A1S8"/>
<dbReference type="Proteomes" id="UP000196239">
    <property type="component" value="Chromosome 1"/>
</dbReference>
<reference evidence="2" key="1">
    <citation type="submission" date="2015-10" db="EMBL/GenBank/DDBJ databases">
        <authorList>
            <person name="Lehtovirta-Morley L.E."/>
            <person name="Vieille C."/>
        </authorList>
    </citation>
    <scope>NUCLEOTIDE SEQUENCE [LARGE SCALE GENOMIC DNA]</scope>
</reference>
<gene>
    <name evidence="1" type="ORF">NDEV_0548</name>
</gene>